<dbReference type="AlphaFoldDB" id="A0AAD2HN38"/>
<keyword evidence="2" id="KW-1185">Reference proteome</keyword>
<accession>A0AAD2HN38</accession>
<name>A0AAD2HN38_9AGAR</name>
<organism evidence="1 2">
    <name type="scientific">Mycena citricolor</name>
    <dbReference type="NCBI Taxonomy" id="2018698"/>
    <lineage>
        <taxon>Eukaryota</taxon>
        <taxon>Fungi</taxon>
        <taxon>Dikarya</taxon>
        <taxon>Basidiomycota</taxon>
        <taxon>Agaricomycotina</taxon>
        <taxon>Agaricomycetes</taxon>
        <taxon>Agaricomycetidae</taxon>
        <taxon>Agaricales</taxon>
        <taxon>Marasmiineae</taxon>
        <taxon>Mycenaceae</taxon>
        <taxon>Mycena</taxon>
    </lineage>
</organism>
<evidence type="ECO:0000313" key="2">
    <source>
        <dbReference type="Proteomes" id="UP001295794"/>
    </source>
</evidence>
<protein>
    <submittedName>
        <fullName evidence="1">Uncharacterized protein</fullName>
    </submittedName>
</protein>
<dbReference type="EMBL" id="CAVNYO010000419">
    <property type="protein sequence ID" value="CAK5277788.1"/>
    <property type="molecule type" value="Genomic_DNA"/>
</dbReference>
<dbReference type="Proteomes" id="UP001295794">
    <property type="component" value="Unassembled WGS sequence"/>
</dbReference>
<gene>
    <name evidence="1" type="ORF">MYCIT1_LOCUS26897</name>
</gene>
<reference evidence="1" key="1">
    <citation type="submission" date="2023-11" db="EMBL/GenBank/DDBJ databases">
        <authorList>
            <person name="De Vega J J."/>
            <person name="De Vega J J."/>
        </authorList>
    </citation>
    <scope>NUCLEOTIDE SEQUENCE</scope>
</reference>
<sequence length="254" mass="27876">MPASANLKETAPAFCLFKVPSGNSKADFDSQLDEFATKIAQLPTVQKNWAALELVVQNSKLDESIVNLGLPAPQQYGAIITQAHSNDHCAELSNDPSMQEAIAAAANSGALADSCVFSADLHTTVHIPEADERTHVFGVFKTHPEIPIPELHARLERLMDSVMQTVPAAKANLVQHSLWFPKTDAVSDHIRTAGFEAPKDDIFVVILETEDETMDKLVELIQDQTFQNAITNGLQDYPHLLECSIFCTDVFPRL</sequence>
<comment type="caution">
    <text evidence="1">The sequence shown here is derived from an EMBL/GenBank/DDBJ whole genome shotgun (WGS) entry which is preliminary data.</text>
</comment>
<proteinExistence type="predicted"/>
<evidence type="ECO:0000313" key="1">
    <source>
        <dbReference type="EMBL" id="CAK5277788.1"/>
    </source>
</evidence>